<dbReference type="PROSITE" id="PS50975">
    <property type="entry name" value="ATP_GRASP"/>
    <property type="match status" value="1"/>
</dbReference>
<evidence type="ECO:0000313" key="3">
    <source>
        <dbReference type="EMBL" id="KAE8161961.1"/>
    </source>
</evidence>
<dbReference type="EMBL" id="ML738635">
    <property type="protein sequence ID" value="KAE8161961.1"/>
    <property type="molecule type" value="Genomic_DNA"/>
</dbReference>
<dbReference type="Gene3D" id="3.30.470.20">
    <property type="entry name" value="ATP-grasp fold, B domain"/>
    <property type="match status" value="1"/>
</dbReference>
<dbReference type="Pfam" id="PF02655">
    <property type="entry name" value="ATP-grasp_3"/>
    <property type="match status" value="1"/>
</dbReference>
<dbReference type="OrthoDB" id="5946236at2759"/>
<dbReference type="GO" id="GO:0005524">
    <property type="term" value="F:ATP binding"/>
    <property type="evidence" value="ECO:0007669"/>
    <property type="project" value="UniProtKB-UniRule"/>
</dbReference>
<dbReference type="InterPro" id="IPR011761">
    <property type="entry name" value="ATP-grasp"/>
</dbReference>
<proteinExistence type="predicted"/>
<evidence type="ECO:0000256" key="1">
    <source>
        <dbReference type="PROSITE-ProRule" id="PRU00409"/>
    </source>
</evidence>
<organism evidence="3 4">
    <name type="scientific">Aspergillus tamarii</name>
    <dbReference type="NCBI Taxonomy" id="41984"/>
    <lineage>
        <taxon>Eukaryota</taxon>
        <taxon>Fungi</taxon>
        <taxon>Dikarya</taxon>
        <taxon>Ascomycota</taxon>
        <taxon>Pezizomycotina</taxon>
        <taxon>Eurotiomycetes</taxon>
        <taxon>Eurotiomycetidae</taxon>
        <taxon>Eurotiales</taxon>
        <taxon>Aspergillaceae</taxon>
        <taxon>Aspergillus</taxon>
        <taxon>Aspergillus subgen. Circumdati</taxon>
    </lineage>
</organism>
<dbReference type="PANTHER" id="PTHR37018:SF1">
    <property type="entry name" value="CULTURE SPECIFIC PROTEIN, PUTATIVE (AFU_ORTHOLOGUE AFUA_2G00130)-RELATED"/>
    <property type="match status" value="1"/>
</dbReference>
<dbReference type="GO" id="GO:0046872">
    <property type="term" value="F:metal ion binding"/>
    <property type="evidence" value="ECO:0007669"/>
    <property type="project" value="InterPro"/>
</dbReference>
<sequence>MRQPGFISLDYTLHDLYNLDGGSASNIVLVFFPPFTENPRLGSGGPPKERFVYDSFWELGSRQHENSALDQQVLPQRYGYTAGKIPVIGIDPRKPGSYCVSEHNDYSASNLFRSFHKIHESQRPIGKIVRCFADITVPPDGRISVIAPSDSFSHLPHTIDPDHHYRLASKRGLAMSNLPTPKTTVVDPSWNTDLISDEAYFQTEIQRMVNCIDAHPVPYIIKLPQTISGMGTFKVFDDEDKEALRARLCPWLQQVLRRINKSNQHLFPGSLVVQEFIRGSTMSLSIFVTQKGRAVFVTCSDQIFNEKGEWSGGIVSYKRQSSLEKEYSGVATKIAQFLHDNGYCGPAGADVLTDESGNQYVVDLNVRLTGTYHFGPLQGHFTQRGLWEAMMLKYYFRCSQEVFEKAFEEELQSGRLIIIGWAHNETKDRNYGAITLGGEDELSLQQLAQRIQSYECQE</sequence>
<evidence type="ECO:0000259" key="2">
    <source>
        <dbReference type="PROSITE" id="PS50975"/>
    </source>
</evidence>
<dbReference type="Proteomes" id="UP000326950">
    <property type="component" value="Unassembled WGS sequence"/>
</dbReference>
<dbReference type="SUPFAM" id="SSF56059">
    <property type="entry name" value="Glutathione synthetase ATP-binding domain-like"/>
    <property type="match status" value="1"/>
</dbReference>
<name>A0A5N6UVD7_ASPTM</name>
<evidence type="ECO:0000313" key="4">
    <source>
        <dbReference type="Proteomes" id="UP000326950"/>
    </source>
</evidence>
<protein>
    <recommendedName>
        <fullName evidence="2">ATP-grasp domain-containing protein</fullName>
    </recommendedName>
</protein>
<gene>
    <name evidence="3" type="ORF">BDV40DRAFT_300885</name>
</gene>
<keyword evidence="1" id="KW-0547">Nucleotide-binding</keyword>
<feature type="domain" description="ATP-grasp" evidence="2">
    <location>
        <begin position="170"/>
        <end position="395"/>
    </location>
</feature>
<reference evidence="3 4" key="1">
    <citation type="submission" date="2019-04" db="EMBL/GenBank/DDBJ databases">
        <title>Friends and foes A comparative genomics study of 23 Aspergillus species from section Flavi.</title>
        <authorList>
            <consortium name="DOE Joint Genome Institute"/>
            <person name="Kjaerbolling I."/>
            <person name="Vesth T."/>
            <person name="Frisvad J.C."/>
            <person name="Nybo J.L."/>
            <person name="Theobald S."/>
            <person name="Kildgaard S."/>
            <person name="Isbrandt T."/>
            <person name="Kuo A."/>
            <person name="Sato A."/>
            <person name="Lyhne E.K."/>
            <person name="Kogle M.E."/>
            <person name="Wiebenga A."/>
            <person name="Kun R.S."/>
            <person name="Lubbers R.J."/>
            <person name="Makela M.R."/>
            <person name="Barry K."/>
            <person name="Chovatia M."/>
            <person name="Clum A."/>
            <person name="Daum C."/>
            <person name="Haridas S."/>
            <person name="He G."/>
            <person name="LaButti K."/>
            <person name="Lipzen A."/>
            <person name="Mondo S."/>
            <person name="Riley R."/>
            <person name="Salamov A."/>
            <person name="Simmons B.A."/>
            <person name="Magnuson J.K."/>
            <person name="Henrissat B."/>
            <person name="Mortensen U.H."/>
            <person name="Larsen T.O."/>
            <person name="Devries R.P."/>
            <person name="Grigoriev I.V."/>
            <person name="Machida M."/>
            <person name="Baker S.E."/>
            <person name="Andersen M.R."/>
        </authorList>
    </citation>
    <scope>NUCLEOTIDE SEQUENCE [LARGE SCALE GENOMIC DNA]</scope>
    <source>
        <strain evidence="3 4">CBS 117626</strain>
    </source>
</reference>
<dbReference type="InterPro" id="IPR053269">
    <property type="entry name" value="Asp-Met_ligase"/>
</dbReference>
<dbReference type="AlphaFoldDB" id="A0A5N6UVD7"/>
<accession>A0A5N6UVD7</accession>
<keyword evidence="1" id="KW-0067">ATP-binding</keyword>
<keyword evidence="4" id="KW-1185">Reference proteome</keyword>
<dbReference type="InterPro" id="IPR003806">
    <property type="entry name" value="ATP-grasp_PylC-type"/>
</dbReference>
<dbReference type="PANTHER" id="PTHR37018">
    <property type="entry name" value="CULTURE SPECIFIC PROTEIN, PUTATIVE (AFU_ORTHOLOGUE AFUA_2G00130)-RELATED"/>
    <property type="match status" value="1"/>
</dbReference>